<comment type="similarity">
    <text evidence="1 4">Belongs to the glycosyl hydrolase 30 family.</text>
</comment>
<keyword evidence="2" id="KW-0732">Signal</keyword>
<reference evidence="8" key="1">
    <citation type="submission" date="2016-06" db="EMBL/GenBank/DDBJ databases">
        <title>Genome sequencing of cellulolytic organisms.</title>
        <authorList>
            <person name="Bohra V."/>
            <person name="Dafale N.A."/>
            <person name="Purohit H.J."/>
        </authorList>
    </citation>
    <scope>NUCLEOTIDE SEQUENCE [LARGE SCALE GENOMIC DNA]</scope>
    <source>
        <strain evidence="8">ND21</strain>
    </source>
</reference>
<dbReference type="PRINTS" id="PR00843">
    <property type="entry name" value="GLHYDRLASE30"/>
</dbReference>
<dbReference type="Gene3D" id="2.60.40.1180">
    <property type="entry name" value="Golgi alpha-mannosidase II"/>
    <property type="match status" value="1"/>
</dbReference>
<dbReference type="PANTHER" id="PTHR11069:SF23">
    <property type="entry name" value="LYSOSOMAL ACID GLUCOSYLCERAMIDASE"/>
    <property type="match status" value="1"/>
</dbReference>
<dbReference type="PANTHER" id="PTHR11069">
    <property type="entry name" value="GLUCOSYLCERAMIDASE"/>
    <property type="match status" value="1"/>
</dbReference>
<dbReference type="EMBL" id="LZEM01000019">
    <property type="protein sequence ID" value="OAZ40640.1"/>
    <property type="molecule type" value="Genomic_DNA"/>
</dbReference>
<dbReference type="Pfam" id="PF02055">
    <property type="entry name" value="Glyco_hydro_30"/>
    <property type="match status" value="1"/>
</dbReference>
<name>A0ABX2WHK6_9MICO</name>
<dbReference type="InterPro" id="IPR017853">
    <property type="entry name" value="GH"/>
</dbReference>
<keyword evidence="4" id="KW-0326">Glycosidase</keyword>
<evidence type="ECO:0000313" key="7">
    <source>
        <dbReference type="EMBL" id="OAZ40640.1"/>
    </source>
</evidence>
<feature type="domain" description="Glycosyl hydrolase family 30 TIM-barrel" evidence="5">
    <location>
        <begin position="51"/>
        <end position="395"/>
    </location>
</feature>
<accession>A0ABX2WHK6</accession>
<organism evidence="7 8">
    <name type="scientific">Microbacterium arborescens</name>
    <dbReference type="NCBI Taxonomy" id="33883"/>
    <lineage>
        <taxon>Bacteria</taxon>
        <taxon>Bacillati</taxon>
        <taxon>Actinomycetota</taxon>
        <taxon>Actinomycetes</taxon>
        <taxon>Micrococcales</taxon>
        <taxon>Microbacteriaceae</taxon>
        <taxon>Microbacterium</taxon>
    </lineage>
</organism>
<proteinExistence type="inferred from homology"/>
<comment type="caution">
    <text evidence="7">The sequence shown here is derived from an EMBL/GenBank/DDBJ whole genome shotgun (WGS) entry which is preliminary data.</text>
</comment>
<protein>
    <submittedName>
        <fullName evidence="7">Beta-glycosidase</fullName>
    </submittedName>
</protein>
<dbReference type="Gene3D" id="3.20.20.80">
    <property type="entry name" value="Glycosidases"/>
    <property type="match status" value="1"/>
</dbReference>
<dbReference type="InterPro" id="IPR033452">
    <property type="entry name" value="GH30_C"/>
</dbReference>
<evidence type="ECO:0000256" key="4">
    <source>
        <dbReference type="RuleBase" id="RU361188"/>
    </source>
</evidence>
<gene>
    <name evidence="7" type="ORF">A9Z40_04360</name>
</gene>
<evidence type="ECO:0000256" key="3">
    <source>
        <dbReference type="ARBA" id="ARBA00022801"/>
    </source>
</evidence>
<dbReference type="InterPro" id="IPR033453">
    <property type="entry name" value="Glyco_hydro_30_TIM-barrel"/>
</dbReference>
<evidence type="ECO:0000259" key="6">
    <source>
        <dbReference type="Pfam" id="PF17189"/>
    </source>
</evidence>
<keyword evidence="8" id="KW-1185">Reference proteome</keyword>
<dbReference type="InterPro" id="IPR013780">
    <property type="entry name" value="Glyco_hydro_b"/>
</dbReference>
<evidence type="ECO:0000313" key="8">
    <source>
        <dbReference type="Proteomes" id="UP000093918"/>
    </source>
</evidence>
<dbReference type="RefSeq" id="WP_064956244.1">
    <property type="nucleotide sequence ID" value="NZ_LZEM01000019.1"/>
</dbReference>
<sequence>MSDTDVVPNRRISWVSTDRERAWVEMPAPKFAPLTGMPNVLLRTDRRHQTVEGFGVCFNELGWRALSRLGDADRAEIFDELFAPGRGTGFSVCRMPVGANDFSTDWYSYDEVDGDLDLEHFSIEHDRASLIPYIHEALRRRPDLKLWASPWSPPSWMKTNGHYAAALPWRGNDIDNGLRPDQVGAEGTDMMIQEPRYLAAYAEYFARFVEAYRAEGIDISMVMPQNEFNSPQVFPSCTWTPEGLARFIAVLGPRMRELGVDVFFGTQERPAPEHLATVLADPDAGPFVSGAGFQWAGKGAIADAHRIAPHLSLYQTEQECGDGRNDWRFARYTWSLMKRFFEAGANAYTYWNLALDEGGVSRWGWAQNSLVVVDPETNGYRYTHEFFVMKHLAHHVQAGATRIDAFSWTGHENQLAFENPDGSIVIVMQNDLADEMPVTIALDGAAFDVVLPADSFSTIRIAAPA</sequence>
<dbReference type="InterPro" id="IPR001139">
    <property type="entry name" value="Glyco_hydro_30"/>
</dbReference>
<keyword evidence="3 4" id="KW-0378">Hydrolase</keyword>
<evidence type="ECO:0000259" key="5">
    <source>
        <dbReference type="Pfam" id="PF02055"/>
    </source>
</evidence>
<dbReference type="Proteomes" id="UP000093918">
    <property type="component" value="Unassembled WGS sequence"/>
</dbReference>
<evidence type="ECO:0000256" key="2">
    <source>
        <dbReference type="ARBA" id="ARBA00022729"/>
    </source>
</evidence>
<evidence type="ECO:0000256" key="1">
    <source>
        <dbReference type="ARBA" id="ARBA00005382"/>
    </source>
</evidence>
<dbReference type="Pfam" id="PF17189">
    <property type="entry name" value="Glyco_hydro_30C"/>
    <property type="match status" value="1"/>
</dbReference>
<dbReference type="SUPFAM" id="SSF51445">
    <property type="entry name" value="(Trans)glycosidases"/>
    <property type="match status" value="1"/>
</dbReference>
<feature type="domain" description="Glycosyl hydrolase family 30 beta sandwich" evidence="6">
    <location>
        <begin position="399"/>
        <end position="459"/>
    </location>
</feature>